<dbReference type="AlphaFoldDB" id="A0A822D2L9"/>
<name>A0A822D2L9_9BILA</name>
<gene>
    <name evidence="1" type="ORF">QYT958_LOCUS42479</name>
</gene>
<sequence>SFAMQDFAFIADHGEVADVLQCNNQASSATSRGHQFPAAFLARVSGLDKHGQNSNKPLPYTHLDIAGSAGDLPHNPTGRPIPALCQMFLADRVF</sequence>
<comment type="caution">
    <text evidence="1">The sequence shown here is derived from an EMBL/GenBank/DDBJ whole genome shotgun (WGS) entry which is preliminary data.</text>
</comment>
<evidence type="ECO:0000313" key="1">
    <source>
        <dbReference type="EMBL" id="CAF5058127.1"/>
    </source>
</evidence>
<proteinExistence type="predicted"/>
<dbReference type="Gene3D" id="3.40.630.10">
    <property type="entry name" value="Zn peptidases"/>
    <property type="match status" value="1"/>
</dbReference>
<reference evidence="1" key="1">
    <citation type="submission" date="2021-02" db="EMBL/GenBank/DDBJ databases">
        <authorList>
            <person name="Nowell W R."/>
        </authorList>
    </citation>
    <scope>NUCLEOTIDE SEQUENCE</scope>
</reference>
<dbReference type="EMBL" id="CAJOBR010054297">
    <property type="protein sequence ID" value="CAF5058127.1"/>
    <property type="molecule type" value="Genomic_DNA"/>
</dbReference>
<feature type="non-terminal residue" evidence="1">
    <location>
        <position position="1"/>
    </location>
</feature>
<organism evidence="1 2">
    <name type="scientific">Rotaria socialis</name>
    <dbReference type="NCBI Taxonomy" id="392032"/>
    <lineage>
        <taxon>Eukaryota</taxon>
        <taxon>Metazoa</taxon>
        <taxon>Spiralia</taxon>
        <taxon>Gnathifera</taxon>
        <taxon>Rotifera</taxon>
        <taxon>Eurotatoria</taxon>
        <taxon>Bdelloidea</taxon>
        <taxon>Philodinida</taxon>
        <taxon>Philodinidae</taxon>
        <taxon>Rotaria</taxon>
    </lineage>
</organism>
<dbReference type="SUPFAM" id="SSF53187">
    <property type="entry name" value="Zn-dependent exopeptidases"/>
    <property type="match status" value="1"/>
</dbReference>
<protein>
    <submittedName>
        <fullName evidence="1">Uncharacterized protein</fullName>
    </submittedName>
</protein>
<evidence type="ECO:0000313" key="2">
    <source>
        <dbReference type="Proteomes" id="UP000663848"/>
    </source>
</evidence>
<dbReference type="Proteomes" id="UP000663848">
    <property type="component" value="Unassembled WGS sequence"/>
</dbReference>
<accession>A0A822D2L9</accession>